<dbReference type="PANTHER" id="PTHR10957">
    <property type="entry name" value="RAP1 GTPASE-GDP DISSOCIATION STIMULATOR 1"/>
    <property type="match status" value="1"/>
</dbReference>
<name>A0A6A6Q8R5_9PEZI</name>
<dbReference type="Gene3D" id="1.25.10.10">
    <property type="entry name" value="Leucine-rich Repeat Variant"/>
    <property type="match status" value="1"/>
</dbReference>
<sequence length="452" mass="49695">MAVNSDESSNLEDIEGAFRSLSLRSAEDPNALAVLAQASRSNEAVREQLADPKILRILVDTVECSVNDAVDTAELALRCIGNACIDNNAAREQVCKLGFSWAKLCLPVVDAVDGAYDSTLAVLTAKVLYNICSDYEAAQQQCFEEHIHHSLIRLCSSRAVVDGSEKSLFIELLFWICSHMQPDRDTLPTNVLPELVALPNLHKGTLDPEDFAFLVETCLLFLREPAVKRDLVAHKLVKDVWQMLQMNEETVIMLHDNEDDRRLLAPLTTAIIWILSDLAASTEFAATYPVGDQWLQNVVVVTIYAADVTHEDFQSTIRLVDAACQIMGNRLWAVSEPVDTDSEHQIGGLFRPLLAILTTSQDVELLHSAAGLLIQLARLYAEVRESVGADPESQSIIQKLCNHGMPQLKQDGIALLKVLGKNSPGNQEKLANLAREILESSAEATDSAMIEA</sequence>
<dbReference type="InterPro" id="IPR016024">
    <property type="entry name" value="ARM-type_fold"/>
</dbReference>
<protein>
    <recommendedName>
        <fullName evidence="3">Armadillo-type protein</fullName>
    </recommendedName>
</protein>
<dbReference type="RefSeq" id="XP_033594602.1">
    <property type="nucleotide sequence ID" value="XM_033730179.1"/>
</dbReference>
<organism evidence="1 2">
    <name type="scientific">Neohortaea acidophila</name>
    <dbReference type="NCBI Taxonomy" id="245834"/>
    <lineage>
        <taxon>Eukaryota</taxon>
        <taxon>Fungi</taxon>
        <taxon>Dikarya</taxon>
        <taxon>Ascomycota</taxon>
        <taxon>Pezizomycotina</taxon>
        <taxon>Dothideomycetes</taxon>
        <taxon>Dothideomycetidae</taxon>
        <taxon>Mycosphaerellales</taxon>
        <taxon>Teratosphaeriaceae</taxon>
        <taxon>Neohortaea</taxon>
    </lineage>
</organism>
<dbReference type="SUPFAM" id="SSF48371">
    <property type="entry name" value="ARM repeat"/>
    <property type="match status" value="1"/>
</dbReference>
<reference evidence="1" key="1">
    <citation type="journal article" date="2020" name="Stud. Mycol.">
        <title>101 Dothideomycetes genomes: a test case for predicting lifestyles and emergence of pathogens.</title>
        <authorList>
            <person name="Haridas S."/>
            <person name="Albert R."/>
            <person name="Binder M."/>
            <person name="Bloem J."/>
            <person name="Labutti K."/>
            <person name="Salamov A."/>
            <person name="Andreopoulos B."/>
            <person name="Baker S."/>
            <person name="Barry K."/>
            <person name="Bills G."/>
            <person name="Bluhm B."/>
            <person name="Cannon C."/>
            <person name="Castanera R."/>
            <person name="Culley D."/>
            <person name="Daum C."/>
            <person name="Ezra D."/>
            <person name="Gonzalez J."/>
            <person name="Henrissat B."/>
            <person name="Kuo A."/>
            <person name="Liang C."/>
            <person name="Lipzen A."/>
            <person name="Lutzoni F."/>
            <person name="Magnuson J."/>
            <person name="Mondo S."/>
            <person name="Nolan M."/>
            <person name="Ohm R."/>
            <person name="Pangilinan J."/>
            <person name="Park H.-J."/>
            <person name="Ramirez L."/>
            <person name="Alfaro M."/>
            <person name="Sun H."/>
            <person name="Tritt A."/>
            <person name="Yoshinaga Y."/>
            <person name="Zwiers L.-H."/>
            <person name="Turgeon B."/>
            <person name="Goodwin S."/>
            <person name="Spatafora J."/>
            <person name="Crous P."/>
            <person name="Grigoriev I."/>
        </authorList>
    </citation>
    <scope>NUCLEOTIDE SEQUENCE</scope>
    <source>
        <strain evidence="1">CBS 113389</strain>
    </source>
</reference>
<gene>
    <name evidence="1" type="ORF">BDY17DRAFT_22883</name>
</gene>
<dbReference type="InterPro" id="IPR011989">
    <property type="entry name" value="ARM-like"/>
</dbReference>
<evidence type="ECO:0000313" key="1">
    <source>
        <dbReference type="EMBL" id="KAF2488033.1"/>
    </source>
</evidence>
<keyword evidence="2" id="KW-1185">Reference proteome</keyword>
<dbReference type="Proteomes" id="UP000799767">
    <property type="component" value="Unassembled WGS sequence"/>
</dbReference>
<dbReference type="AlphaFoldDB" id="A0A6A6Q8R5"/>
<accession>A0A6A6Q8R5</accession>
<dbReference type="OrthoDB" id="26149at2759"/>
<dbReference type="GeneID" id="54471181"/>
<dbReference type="InterPro" id="IPR040144">
    <property type="entry name" value="RAP1GDS1"/>
</dbReference>
<evidence type="ECO:0000313" key="2">
    <source>
        <dbReference type="Proteomes" id="UP000799767"/>
    </source>
</evidence>
<evidence type="ECO:0008006" key="3">
    <source>
        <dbReference type="Google" id="ProtNLM"/>
    </source>
</evidence>
<dbReference type="GO" id="GO:0005085">
    <property type="term" value="F:guanyl-nucleotide exchange factor activity"/>
    <property type="evidence" value="ECO:0007669"/>
    <property type="project" value="InterPro"/>
</dbReference>
<dbReference type="EMBL" id="MU001631">
    <property type="protein sequence ID" value="KAF2488033.1"/>
    <property type="molecule type" value="Genomic_DNA"/>
</dbReference>
<proteinExistence type="predicted"/>